<evidence type="ECO:0000256" key="7">
    <source>
        <dbReference type="ARBA" id="ARBA00023136"/>
    </source>
</evidence>
<comment type="subunit">
    <text evidence="10">Probably interacts with PlsX.</text>
</comment>
<comment type="subcellular location">
    <subcellularLocation>
        <location evidence="10">Cell membrane</location>
        <topology evidence="10">Multi-pass membrane protein</topology>
    </subcellularLocation>
</comment>
<evidence type="ECO:0000256" key="8">
    <source>
        <dbReference type="ARBA" id="ARBA00023209"/>
    </source>
</evidence>
<keyword evidence="1 10" id="KW-1003">Cell membrane</keyword>
<evidence type="ECO:0000313" key="12">
    <source>
        <dbReference type="Proteomes" id="UP001210339"/>
    </source>
</evidence>
<reference evidence="11 12" key="1">
    <citation type="submission" date="2023-01" db="EMBL/GenBank/DDBJ databases">
        <authorList>
            <person name="Lee S.H."/>
            <person name="Jung H.S."/>
            <person name="Yun J.U."/>
        </authorList>
    </citation>
    <scope>NUCLEOTIDE SEQUENCE [LARGE SCALE GENOMIC DNA]</scope>
    <source>
        <strain evidence="11 12">CBA3646</strain>
    </source>
</reference>
<keyword evidence="3 10" id="KW-0808">Transferase</keyword>
<proteinExistence type="inferred from homology"/>
<dbReference type="Proteomes" id="UP001210339">
    <property type="component" value="Chromosome"/>
</dbReference>
<keyword evidence="8 10" id="KW-0594">Phospholipid biosynthesis</keyword>
<dbReference type="InterPro" id="IPR003811">
    <property type="entry name" value="G3P_acylTferase_PlsY"/>
</dbReference>
<keyword evidence="6 10" id="KW-0443">Lipid metabolism</keyword>
<dbReference type="EMBL" id="CP115667">
    <property type="protein sequence ID" value="WBW50719.1"/>
    <property type="molecule type" value="Genomic_DNA"/>
</dbReference>
<evidence type="ECO:0000256" key="2">
    <source>
        <dbReference type="ARBA" id="ARBA00022516"/>
    </source>
</evidence>
<keyword evidence="9 10" id="KW-1208">Phospholipid metabolism</keyword>
<keyword evidence="5 10" id="KW-1133">Transmembrane helix</keyword>
<comment type="caution">
    <text evidence="10">Lacks conserved residue(s) required for the propagation of feature annotation.</text>
</comment>
<dbReference type="NCBIfam" id="TIGR00023">
    <property type="entry name" value="glycerol-3-phosphate 1-O-acyltransferase PlsY"/>
    <property type="match status" value="1"/>
</dbReference>
<evidence type="ECO:0000256" key="10">
    <source>
        <dbReference type="HAMAP-Rule" id="MF_01043"/>
    </source>
</evidence>
<keyword evidence="7 10" id="KW-0472">Membrane</keyword>
<dbReference type="GO" id="GO:0004366">
    <property type="term" value="F:glycerol-3-phosphate O-acyltransferase activity"/>
    <property type="evidence" value="ECO:0007669"/>
    <property type="project" value="UniProtKB-EC"/>
</dbReference>
<protein>
    <recommendedName>
        <fullName evidence="10">Glycerol-3-phosphate acyltransferase</fullName>
    </recommendedName>
    <alternativeName>
        <fullName evidence="10">Acyl-PO4 G3P acyltransferase</fullName>
    </alternativeName>
    <alternativeName>
        <fullName evidence="10">Acyl-phosphate--glycerol-3-phosphate acyltransferase</fullName>
    </alternativeName>
    <alternativeName>
        <fullName evidence="10">G3P acyltransferase</fullName>
        <shortName evidence="10">GPAT</shortName>
        <ecNumber evidence="10">2.3.1.275</ecNumber>
    </alternativeName>
    <alternativeName>
        <fullName evidence="10">Lysophosphatidic acid synthase</fullName>
        <shortName evidence="10">LPA synthase</shortName>
    </alternativeName>
</protein>
<keyword evidence="2 10" id="KW-0444">Lipid biosynthesis</keyword>
<accession>A0ABY7QV98</accession>
<evidence type="ECO:0000256" key="4">
    <source>
        <dbReference type="ARBA" id="ARBA00022692"/>
    </source>
</evidence>
<comment type="similarity">
    <text evidence="10">Belongs to the PlsY family.</text>
</comment>
<feature type="transmembrane region" description="Helical" evidence="10">
    <location>
        <begin position="137"/>
        <end position="170"/>
    </location>
</feature>
<feature type="transmembrane region" description="Helical" evidence="10">
    <location>
        <begin position="45"/>
        <end position="68"/>
    </location>
</feature>
<sequence>MIAYLIGSISGSYIISKFFLHDDIRQHGSGNAGTTNAMRTYGKKIGALTFLIDFFKGVFGMLVVQALVGESQDLLYISALALVVGHDFPFYMNFKGGKGVASTIGCFSVLGFVYDLIAVCLWNAVAWTTKYASLASIVYYLAVAMLFIVGKNLSLLSAFMVIAISLLGILRHHQNIRRLLNHTESKIGEKK</sequence>
<name>A0ABY7QV98_9FIRM</name>
<evidence type="ECO:0000256" key="9">
    <source>
        <dbReference type="ARBA" id="ARBA00023264"/>
    </source>
</evidence>
<feature type="transmembrane region" description="Helical" evidence="10">
    <location>
        <begin position="104"/>
        <end position="125"/>
    </location>
</feature>
<keyword evidence="12" id="KW-1185">Reference proteome</keyword>
<dbReference type="PANTHER" id="PTHR30309">
    <property type="entry name" value="INNER MEMBRANE PROTEIN YGIH"/>
    <property type="match status" value="1"/>
</dbReference>
<evidence type="ECO:0000256" key="6">
    <source>
        <dbReference type="ARBA" id="ARBA00023098"/>
    </source>
</evidence>
<comment type="catalytic activity">
    <reaction evidence="10">
        <text>an acyl phosphate + sn-glycerol 3-phosphate = a 1-acyl-sn-glycero-3-phosphate + phosphate</text>
        <dbReference type="Rhea" id="RHEA:34075"/>
        <dbReference type="ChEBI" id="CHEBI:43474"/>
        <dbReference type="ChEBI" id="CHEBI:57597"/>
        <dbReference type="ChEBI" id="CHEBI:57970"/>
        <dbReference type="ChEBI" id="CHEBI:59918"/>
        <dbReference type="EC" id="2.3.1.275"/>
    </reaction>
</comment>
<dbReference type="PANTHER" id="PTHR30309:SF0">
    <property type="entry name" value="GLYCEROL-3-PHOSPHATE ACYLTRANSFERASE-RELATED"/>
    <property type="match status" value="1"/>
</dbReference>
<dbReference type="HAMAP" id="MF_01043">
    <property type="entry name" value="PlsY"/>
    <property type="match status" value="1"/>
</dbReference>
<evidence type="ECO:0000313" key="11">
    <source>
        <dbReference type="EMBL" id="WBW50719.1"/>
    </source>
</evidence>
<organism evidence="11 12">
    <name type="scientific">Peptoniphilus equinus</name>
    <dbReference type="NCBI Taxonomy" id="3016343"/>
    <lineage>
        <taxon>Bacteria</taxon>
        <taxon>Bacillati</taxon>
        <taxon>Bacillota</taxon>
        <taxon>Tissierellia</taxon>
        <taxon>Tissierellales</taxon>
        <taxon>Peptoniphilaceae</taxon>
        <taxon>Peptoniphilus</taxon>
    </lineage>
</organism>
<keyword evidence="11" id="KW-0012">Acyltransferase</keyword>
<dbReference type="EC" id="2.3.1.275" evidence="10"/>
<comment type="pathway">
    <text evidence="10">Lipid metabolism; phospholipid metabolism.</text>
</comment>
<evidence type="ECO:0000256" key="5">
    <source>
        <dbReference type="ARBA" id="ARBA00022989"/>
    </source>
</evidence>
<dbReference type="Pfam" id="PF02660">
    <property type="entry name" value="G3P_acyltransf"/>
    <property type="match status" value="1"/>
</dbReference>
<dbReference type="RefSeq" id="WP_271192244.1">
    <property type="nucleotide sequence ID" value="NZ_CP115667.1"/>
</dbReference>
<gene>
    <name evidence="10 11" type="primary">plsY</name>
    <name evidence="11" type="ORF">O6R05_03980</name>
</gene>
<comment type="function">
    <text evidence="10">Catalyzes the transfer of an acyl group from acyl-phosphate (acyl-PO(4)) to glycerol-3-phosphate (G3P) to form lysophosphatidic acid (LPA). This enzyme utilizes acyl-phosphate as fatty acyl donor, but not acyl-CoA or acyl-ACP.</text>
</comment>
<dbReference type="SMART" id="SM01207">
    <property type="entry name" value="G3P_acyltransf"/>
    <property type="match status" value="1"/>
</dbReference>
<keyword evidence="4 10" id="KW-0812">Transmembrane</keyword>
<evidence type="ECO:0000256" key="3">
    <source>
        <dbReference type="ARBA" id="ARBA00022679"/>
    </source>
</evidence>
<evidence type="ECO:0000256" key="1">
    <source>
        <dbReference type="ARBA" id="ARBA00022475"/>
    </source>
</evidence>